<comment type="caution">
    <text evidence="7">The sequence shown here is derived from an EMBL/GenBank/DDBJ whole genome shotgun (WGS) entry which is preliminary data.</text>
</comment>
<feature type="binding site" evidence="4">
    <location>
        <position position="34"/>
    </location>
    <ligand>
        <name>NAD(+)</name>
        <dbReference type="ChEBI" id="CHEBI:57540"/>
    </ligand>
</feature>
<feature type="binding site" evidence="4">
    <location>
        <position position="130"/>
    </location>
    <ligand>
        <name>NAD(+)</name>
        <dbReference type="ChEBI" id="CHEBI:57540"/>
    </ligand>
</feature>
<dbReference type="GO" id="GO:0006631">
    <property type="term" value="P:fatty acid metabolic process"/>
    <property type="evidence" value="ECO:0007669"/>
    <property type="project" value="InterPro"/>
</dbReference>
<dbReference type="GO" id="GO:0016616">
    <property type="term" value="F:oxidoreductase activity, acting on the CH-OH group of donors, NAD or NADP as acceptor"/>
    <property type="evidence" value="ECO:0007669"/>
    <property type="project" value="InterPro"/>
</dbReference>
<dbReference type="InterPro" id="IPR022694">
    <property type="entry name" value="3-OHacyl-CoA_DH"/>
</dbReference>
<dbReference type="PANTHER" id="PTHR48075:SF5">
    <property type="entry name" value="3-HYDROXYBUTYRYL-COA DEHYDROGENASE"/>
    <property type="match status" value="1"/>
</dbReference>
<dbReference type="InterPro" id="IPR013328">
    <property type="entry name" value="6PGD_dom2"/>
</dbReference>
<feature type="binding site" evidence="4">
    <location>
        <position position="125"/>
    </location>
    <ligand>
        <name>NAD(+)</name>
        <dbReference type="ChEBI" id="CHEBI:57540"/>
    </ligand>
</feature>
<dbReference type="InterPro" id="IPR006180">
    <property type="entry name" value="3-OHacyl-CoA_DH_CS"/>
</dbReference>
<dbReference type="GO" id="GO:0070403">
    <property type="term" value="F:NAD+ binding"/>
    <property type="evidence" value="ECO:0007669"/>
    <property type="project" value="InterPro"/>
</dbReference>
<feature type="site" description="Important for catalytic activity" evidence="3">
    <location>
        <position position="173"/>
    </location>
</feature>
<name>A0A8J7YRQ6_9ARCH</name>
<dbReference type="InterPro" id="IPR006176">
    <property type="entry name" value="3-OHacyl-CoA_DH_NAD-bd"/>
</dbReference>
<evidence type="ECO:0000256" key="1">
    <source>
        <dbReference type="ARBA" id="ARBA00009463"/>
    </source>
</evidence>
<comment type="similarity">
    <text evidence="1">Belongs to the 3-hydroxyacyl-CoA dehydrogenase family.</text>
</comment>
<accession>A0A8J7YRQ6</accession>
<feature type="binding site" evidence="4">
    <location>
        <position position="312"/>
    </location>
    <ligand>
        <name>NAD(+)</name>
        <dbReference type="ChEBI" id="CHEBI:57540"/>
    </ligand>
</feature>
<feature type="domain" description="3-hydroxyacyl-CoA dehydrogenase NAD binding" evidence="6">
    <location>
        <begin position="6"/>
        <end position="208"/>
    </location>
</feature>
<organism evidence="7 8">
    <name type="scientific">Candidatus Sysuiplasma superficiale</name>
    <dbReference type="NCBI Taxonomy" id="2823368"/>
    <lineage>
        <taxon>Archaea</taxon>
        <taxon>Methanobacteriati</taxon>
        <taxon>Thermoplasmatota</taxon>
        <taxon>Thermoplasmata</taxon>
        <taxon>Candidatus Sysuiplasmatales</taxon>
        <taxon>Candidatus Sysuiplasmataceae</taxon>
        <taxon>Candidatus Sysuiplasma</taxon>
    </lineage>
</organism>
<sequence>MLKVRKAGIIGAGTMGSAIADLFAFNGFEVALKDVSDTLVRRGIQNVDRILSGLVAYHSKRAADQIRKIEELGVRLTQEQKDTVMQALRPMYGEREKSEIMSRIHGTTSYDDLGDAEIVIEAAFESLDVKKGIFRELERTVGEGAILASNTSSISITAIAASVTRRERVIGMHFFNPPYTLPLVEVIPGMETSEQVVSDVIGFLLTMRNHRTSMVPVRVKESPGFLVNRLLVPMLNEACFLLEEGIASAGDIDTAMKSGAGLPMGPLELADMVGIDISYNVARVLYEEFADSKYRPSPLLRRMVDAGRLGRKTGRGFFDYSKKT</sequence>
<dbReference type="InterPro" id="IPR006108">
    <property type="entry name" value="3HC_DH_C"/>
</dbReference>
<feature type="binding site" evidence="4">
    <location>
        <position position="152"/>
    </location>
    <ligand>
        <name>NAD(+)</name>
        <dbReference type="ChEBI" id="CHEBI:57540"/>
    </ligand>
</feature>
<dbReference type="PROSITE" id="PS00067">
    <property type="entry name" value="3HCDH"/>
    <property type="match status" value="1"/>
</dbReference>
<dbReference type="PIRSF" id="PIRSF000105">
    <property type="entry name" value="HCDH"/>
    <property type="match status" value="1"/>
</dbReference>
<dbReference type="Pfam" id="PF00725">
    <property type="entry name" value="3HCDH"/>
    <property type="match status" value="1"/>
</dbReference>
<evidence type="ECO:0000259" key="6">
    <source>
        <dbReference type="Pfam" id="PF02737"/>
    </source>
</evidence>
<dbReference type="SUPFAM" id="SSF51735">
    <property type="entry name" value="NAD(P)-binding Rossmann-fold domains"/>
    <property type="match status" value="1"/>
</dbReference>
<feature type="domain" description="3-hydroxyacyl-CoA dehydrogenase C-terminal" evidence="5">
    <location>
        <begin position="224"/>
        <end position="320"/>
    </location>
</feature>
<dbReference type="InterPro" id="IPR036291">
    <property type="entry name" value="NAD(P)-bd_dom_sf"/>
</dbReference>
<dbReference type="Pfam" id="PF02737">
    <property type="entry name" value="3HCDH_N"/>
    <property type="match status" value="1"/>
</dbReference>
<keyword evidence="2" id="KW-0560">Oxidoreductase</keyword>
<dbReference type="AlphaFoldDB" id="A0A8J7YRQ6"/>
<protein>
    <submittedName>
        <fullName evidence="7">3-hydroxyacyl-CoA dehydrogenase family protein</fullName>
    </submittedName>
</protein>
<dbReference type="Gene3D" id="1.10.1040.10">
    <property type="entry name" value="N-(1-d-carboxylethyl)-l-norvaline Dehydrogenase, domain 2"/>
    <property type="match status" value="1"/>
</dbReference>
<evidence type="ECO:0000259" key="5">
    <source>
        <dbReference type="Pfam" id="PF00725"/>
    </source>
</evidence>
<dbReference type="Proteomes" id="UP000716004">
    <property type="component" value="Unassembled WGS sequence"/>
</dbReference>
<dbReference type="SUPFAM" id="SSF48179">
    <property type="entry name" value="6-phosphogluconate dehydrogenase C-terminal domain-like"/>
    <property type="match status" value="1"/>
</dbReference>
<dbReference type="Gene3D" id="3.40.50.720">
    <property type="entry name" value="NAD(P)-binding Rossmann-like Domain"/>
    <property type="match status" value="1"/>
</dbReference>
<keyword evidence="4" id="KW-0520">NAD</keyword>
<feature type="binding site" evidence="4">
    <location>
        <begin position="11"/>
        <end position="16"/>
    </location>
    <ligand>
        <name>NAD(+)</name>
        <dbReference type="ChEBI" id="CHEBI:57540"/>
    </ligand>
</feature>
<reference evidence="7" key="1">
    <citation type="submission" date="2021-04" db="EMBL/GenBank/DDBJ databases">
        <title>Genomic insights into ecological role and evolution of a novel Thermoplasmata order Candidatus Sysuiplasmatales.</title>
        <authorList>
            <person name="Yuan Y."/>
        </authorList>
    </citation>
    <scope>NUCLEOTIDE SEQUENCE</scope>
    <source>
        <strain evidence="7">YP2-bin.285</strain>
    </source>
</reference>
<evidence type="ECO:0000256" key="2">
    <source>
        <dbReference type="ARBA" id="ARBA00023002"/>
    </source>
</evidence>
<evidence type="ECO:0000313" key="7">
    <source>
        <dbReference type="EMBL" id="MBX8631508.1"/>
    </source>
</evidence>
<evidence type="ECO:0000313" key="8">
    <source>
        <dbReference type="Proteomes" id="UP000716004"/>
    </source>
</evidence>
<evidence type="ECO:0000256" key="4">
    <source>
        <dbReference type="PIRSR" id="PIRSR000105-2"/>
    </source>
</evidence>
<feature type="binding site" evidence="4">
    <location>
        <position position="176"/>
    </location>
    <ligand>
        <name>NAD(+)</name>
        <dbReference type="ChEBI" id="CHEBI:57540"/>
    </ligand>
</feature>
<dbReference type="EMBL" id="JAGVSJ010000005">
    <property type="protein sequence ID" value="MBX8631508.1"/>
    <property type="molecule type" value="Genomic_DNA"/>
</dbReference>
<dbReference type="InterPro" id="IPR008927">
    <property type="entry name" value="6-PGluconate_DH-like_C_sf"/>
</dbReference>
<evidence type="ECO:0000256" key="3">
    <source>
        <dbReference type="PIRSR" id="PIRSR000105-1"/>
    </source>
</evidence>
<dbReference type="PANTHER" id="PTHR48075">
    <property type="entry name" value="3-HYDROXYACYL-COA DEHYDROGENASE FAMILY PROTEIN"/>
    <property type="match status" value="1"/>
</dbReference>
<gene>
    <name evidence="7" type="ORF">J9259_03170</name>
</gene>
<proteinExistence type="inferred from homology"/>